<keyword evidence="1" id="KW-0862">Zinc</keyword>
<dbReference type="PROSITE" id="PS50966">
    <property type="entry name" value="ZF_SWIM"/>
    <property type="match status" value="1"/>
</dbReference>
<dbReference type="AlphaFoldDB" id="A0A1I0U2C0"/>
<dbReference type="Pfam" id="PF04434">
    <property type="entry name" value="SWIM"/>
    <property type="match status" value="1"/>
</dbReference>
<dbReference type="EMBL" id="FOJN01000012">
    <property type="protein sequence ID" value="SFA58138.1"/>
    <property type="molecule type" value="Genomic_DNA"/>
</dbReference>
<dbReference type="Proteomes" id="UP000182054">
    <property type="component" value="Unassembled WGS sequence"/>
</dbReference>
<feature type="domain" description="SWIM-type" evidence="2">
    <location>
        <begin position="123"/>
        <end position="158"/>
    </location>
</feature>
<dbReference type="GO" id="GO:0008270">
    <property type="term" value="F:zinc ion binding"/>
    <property type="evidence" value="ECO:0007669"/>
    <property type="project" value="UniProtKB-KW"/>
</dbReference>
<reference evidence="3 4" key="1">
    <citation type="submission" date="2016-10" db="EMBL/GenBank/DDBJ databases">
        <authorList>
            <person name="de Groot N.N."/>
        </authorList>
    </citation>
    <scope>NUCLEOTIDE SEQUENCE [LARGE SCALE GENOMIC DNA]</scope>
    <source>
        <strain evidence="3 4">DSM 44908</strain>
    </source>
</reference>
<evidence type="ECO:0000256" key="1">
    <source>
        <dbReference type="PROSITE-ProRule" id="PRU00325"/>
    </source>
</evidence>
<proteinExistence type="predicted"/>
<dbReference type="InterPro" id="IPR007527">
    <property type="entry name" value="Znf_SWIM"/>
</dbReference>
<dbReference type="OrthoDB" id="188274at2"/>
<evidence type="ECO:0000313" key="4">
    <source>
        <dbReference type="Proteomes" id="UP000182054"/>
    </source>
</evidence>
<evidence type="ECO:0000259" key="2">
    <source>
        <dbReference type="PROSITE" id="PS50966"/>
    </source>
</evidence>
<dbReference type="PANTHER" id="PTHR38133:SF1">
    <property type="entry name" value="SLR1429 PROTEIN"/>
    <property type="match status" value="1"/>
</dbReference>
<sequence length="260" mass="27713">MAWPDGYGPRRKVKDGVRATTARGKFGSTWWGRRFVETMEGLAEDGRLARGRTYARDGQVISLAVLPGRIEGDVQGSQVEPFSATVTVATLDPFDTDEVVETVRRSPGMLTALASGALPQELGRWLLPSSASDLRYDCSCPDHGSPCKHAAALTYLTAERIDADPTRLLVLRGLSVDALVGDTEDDGVSLVDPTDHFGDATVLPALPEVPFVAAPDDLEDGHLLTALRTAEVGGAAVGEAAVRAGAEELRGLYRRLGGFR</sequence>
<dbReference type="GeneID" id="85486784"/>
<organism evidence="3 4">
    <name type="scientific">Rhodococcoides kroppenstedtii</name>
    <dbReference type="NCBI Taxonomy" id="293050"/>
    <lineage>
        <taxon>Bacteria</taxon>
        <taxon>Bacillati</taxon>
        <taxon>Actinomycetota</taxon>
        <taxon>Actinomycetes</taxon>
        <taxon>Mycobacteriales</taxon>
        <taxon>Nocardiaceae</taxon>
        <taxon>Rhodococcoides</taxon>
    </lineage>
</organism>
<protein>
    <submittedName>
        <fullName evidence="3">Uncharacterized conserved protein, contains Zn finger domain</fullName>
    </submittedName>
</protein>
<gene>
    <name evidence="3" type="ORF">SAMN05444374_11235</name>
</gene>
<accession>A0A1I0U2C0</accession>
<evidence type="ECO:0000313" key="3">
    <source>
        <dbReference type="EMBL" id="SFA58138.1"/>
    </source>
</evidence>
<dbReference type="RefSeq" id="WP_068365568.1">
    <property type="nucleotide sequence ID" value="NZ_FOJN01000012.1"/>
</dbReference>
<keyword evidence="1" id="KW-0479">Metal-binding</keyword>
<name>A0A1I0U2C0_9NOCA</name>
<dbReference type="PANTHER" id="PTHR38133">
    <property type="entry name" value="SLR1429 PROTEIN"/>
    <property type="match status" value="1"/>
</dbReference>
<keyword evidence="1" id="KW-0863">Zinc-finger</keyword>